<reference evidence="2" key="2">
    <citation type="submission" date="2018-05" db="EMBL/GenBank/DDBJ databases">
        <title>OmerRS3 (Oryza meridionalis Reference Sequence Version 3).</title>
        <authorList>
            <person name="Zhang J."/>
            <person name="Kudrna D."/>
            <person name="Lee S."/>
            <person name="Talag J."/>
            <person name="Welchert J."/>
            <person name="Wing R.A."/>
        </authorList>
    </citation>
    <scope>NUCLEOTIDE SEQUENCE [LARGE SCALE GENOMIC DNA]</scope>
    <source>
        <strain evidence="2">cv. OR44</strain>
    </source>
</reference>
<feature type="compositionally biased region" description="Polar residues" evidence="1">
    <location>
        <begin position="364"/>
        <end position="374"/>
    </location>
</feature>
<sequence>MEKPEGPMHPIRTEREVVRHEDDRRDHHDDRRSGHGTRDGRTRRGRAARGGRPRDDDDRDDFDDDRDEDREERDRDDDRGRGDDCEDRDGRDRGGRGRRRGSSNDHPRPWRRTDRDDDRDDRDRDLGRGRAERRASDNDYRRERTRSPRRRDRGVSSRYGGGRRRPADTIYDSSKQLSSTDAFALHGSALQAEVGEFRLLHALHNSPFSLQEPQLPSSVDQLRRLSFIADKALAGMLPLPEHALPADPRNEAWFSNAAWKPIPVESVFARIKSSLPPPTAATTCQQVEEALLRLELAATAATDCPVGDVPPLQAASPSPHASPTLLPLESQVSLMHDLREVVAEGGNKDGSGSHLAPLPPTPSPIQSSQVAVPASPNSTGILDALFASPPRAILASPPASPPRSPCAHPIQLTRRLKIRPRKCGQATRRSERIAKQTSRPTMERCQRVLFKRLGILNDEDGASIEQVLAQYIAMFNGPLPPHVIAALTAIFGIDDDEQDAMDAALISLCGVFCEHLVYASSLPASALAPADFTAKFSATYYVEHLRGTVNLSNQSSRFLGLSSEPGQTRWATFLLTGVYGPTRHHLKSAFLRHIRRIRPNPEDGWLVFGDFNMIYRARDKNNSNVNLARMRRFRSTIDRCELHEIPLQNRKFTWSNERRRATLVKLDRYFCNETWNLAFPHHVLHALPTGPSDHCPLVLSDPQCPRRPSAFKFENFWTRIPGFKDKVQDAWCQPSSHTEPMHRLNEKLHRTATCLREWAKGICTEAKL</sequence>
<evidence type="ECO:0000256" key="1">
    <source>
        <dbReference type="SAM" id="MobiDB-lite"/>
    </source>
</evidence>
<dbReference type="HOGENOM" id="CLU_363844_0_0_1"/>
<feature type="compositionally biased region" description="Acidic residues" evidence="1">
    <location>
        <begin position="57"/>
        <end position="71"/>
    </location>
</feature>
<feature type="region of interest" description="Disordered" evidence="1">
    <location>
        <begin position="344"/>
        <end position="374"/>
    </location>
</feature>
<dbReference type="Gene3D" id="3.60.10.10">
    <property type="entry name" value="Endonuclease/exonuclease/phosphatase"/>
    <property type="match status" value="1"/>
</dbReference>
<reference evidence="2" key="1">
    <citation type="submission" date="2015-04" db="UniProtKB">
        <authorList>
            <consortium name="EnsemblPlants"/>
        </authorList>
    </citation>
    <scope>IDENTIFICATION</scope>
</reference>
<evidence type="ECO:0000313" key="2">
    <source>
        <dbReference type="EnsemblPlants" id="OMERI05G19790.1"/>
    </source>
</evidence>
<dbReference type="AlphaFoldDB" id="A0A0E0DTL8"/>
<evidence type="ECO:0000313" key="3">
    <source>
        <dbReference type="Proteomes" id="UP000008021"/>
    </source>
</evidence>
<dbReference type="STRING" id="40149.A0A0E0DTL8"/>
<dbReference type="EnsemblPlants" id="OMERI05G19790.1">
    <property type="protein sequence ID" value="OMERI05G19790.1"/>
    <property type="gene ID" value="OMERI05G19790"/>
</dbReference>
<accession>A0A0E0DTL8</accession>
<dbReference type="PANTHER" id="PTHR33710">
    <property type="entry name" value="BNAC02G09200D PROTEIN"/>
    <property type="match status" value="1"/>
</dbReference>
<feature type="compositionally biased region" description="Basic and acidic residues" evidence="1">
    <location>
        <begin position="102"/>
        <end position="146"/>
    </location>
</feature>
<name>A0A0E0DTL8_9ORYZ</name>
<keyword evidence="3" id="KW-1185">Reference proteome</keyword>
<dbReference type="InterPro" id="IPR036691">
    <property type="entry name" value="Endo/exonu/phosph_ase_sf"/>
</dbReference>
<evidence type="ECO:0008006" key="4">
    <source>
        <dbReference type="Google" id="ProtNLM"/>
    </source>
</evidence>
<dbReference type="PANTHER" id="PTHR33710:SF48">
    <property type="entry name" value="OS02G0307075 PROTEIN"/>
    <property type="match status" value="1"/>
</dbReference>
<feature type="compositionally biased region" description="Basic and acidic residues" evidence="1">
    <location>
        <begin position="72"/>
        <end position="95"/>
    </location>
</feature>
<organism evidence="2">
    <name type="scientific">Oryza meridionalis</name>
    <dbReference type="NCBI Taxonomy" id="40149"/>
    <lineage>
        <taxon>Eukaryota</taxon>
        <taxon>Viridiplantae</taxon>
        <taxon>Streptophyta</taxon>
        <taxon>Embryophyta</taxon>
        <taxon>Tracheophyta</taxon>
        <taxon>Spermatophyta</taxon>
        <taxon>Magnoliopsida</taxon>
        <taxon>Liliopsida</taxon>
        <taxon>Poales</taxon>
        <taxon>Poaceae</taxon>
        <taxon>BOP clade</taxon>
        <taxon>Oryzoideae</taxon>
        <taxon>Oryzeae</taxon>
        <taxon>Oryzinae</taxon>
        <taxon>Oryza</taxon>
    </lineage>
</organism>
<dbReference type="Proteomes" id="UP000008021">
    <property type="component" value="Chromosome 5"/>
</dbReference>
<protein>
    <recommendedName>
        <fullName evidence="4">Endonuclease/exonuclease/phosphatase domain-containing protein</fullName>
    </recommendedName>
</protein>
<dbReference type="Gramene" id="OMERI05G19790.1">
    <property type="protein sequence ID" value="OMERI05G19790.1"/>
    <property type="gene ID" value="OMERI05G19790"/>
</dbReference>
<dbReference type="SUPFAM" id="SSF56219">
    <property type="entry name" value="DNase I-like"/>
    <property type="match status" value="1"/>
</dbReference>
<feature type="compositionally biased region" description="Basic and acidic residues" evidence="1">
    <location>
        <begin position="1"/>
        <end position="42"/>
    </location>
</feature>
<feature type="region of interest" description="Disordered" evidence="1">
    <location>
        <begin position="1"/>
        <end position="169"/>
    </location>
</feature>
<proteinExistence type="predicted"/>